<evidence type="ECO:0000256" key="1">
    <source>
        <dbReference type="SAM" id="SignalP"/>
    </source>
</evidence>
<comment type="caution">
    <text evidence="2">The sequence shown here is derived from an EMBL/GenBank/DDBJ whole genome shotgun (WGS) entry which is preliminary data.</text>
</comment>
<protein>
    <recommendedName>
        <fullName evidence="4">Adhesin domain-containing protein</fullName>
    </recommendedName>
</protein>
<feature type="signal peptide" evidence="1">
    <location>
        <begin position="1"/>
        <end position="18"/>
    </location>
</feature>
<evidence type="ECO:0000313" key="2">
    <source>
        <dbReference type="EMBL" id="PRY45363.1"/>
    </source>
</evidence>
<dbReference type="Proteomes" id="UP000238375">
    <property type="component" value="Unassembled WGS sequence"/>
</dbReference>
<gene>
    <name evidence="2" type="ORF">CLV58_102111</name>
</gene>
<reference evidence="2 3" key="1">
    <citation type="submission" date="2018-03" db="EMBL/GenBank/DDBJ databases">
        <title>Genomic Encyclopedia of Archaeal and Bacterial Type Strains, Phase II (KMG-II): from individual species to whole genera.</title>
        <authorList>
            <person name="Goeker M."/>
        </authorList>
    </citation>
    <scope>NUCLEOTIDE SEQUENCE [LARGE SCALE GENOMIC DNA]</scope>
    <source>
        <strain evidence="2 3">DSM 28354</strain>
    </source>
</reference>
<dbReference type="OrthoDB" id="1117657at2"/>
<dbReference type="EMBL" id="PVTE01000002">
    <property type="protein sequence ID" value="PRY45363.1"/>
    <property type="molecule type" value="Genomic_DNA"/>
</dbReference>
<keyword evidence="3" id="KW-1185">Reference proteome</keyword>
<dbReference type="AlphaFoldDB" id="A0A2T0TI83"/>
<feature type="chain" id="PRO_5015743009" description="Adhesin domain-containing protein" evidence="1">
    <location>
        <begin position="19"/>
        <end position="349"/>
    </location>
</feature>
<accession>A0A2T0TI83</accession>
<proteinExistence type="predicted"/>
<dbReference type="RefSeq" id="WP_106136226.1">
    <property type="nucleotide sequence ID" value="NZ_PVTE01000002.1"/>
</dbReference>
<name>A0A2T0TI83_9BACT</name>
<organism evidence="2 3">
    <name type="scientific">Spirosoma oryzae</name>
    <dbReference type="NCBI Taxonomy" id="1469603"/>
    <lineage>
        <taxon>Bacteria</taxon>
        <taxon>Pseudomonadati</taxon>
        <taxon>Bacteroidota</taxon>
        <taxon>Cytophagia</taxon>
        <taxon>Cytophagales</taxon>
        <taxon>Cytophagaceae</taxon>
        <taxon>Spirosoma</taxon>
    </lineage>
</organism>
<evidence type="ECO:0000313" key="3">
    <source>
        <dbReference type="Proteomes" id="UP000238375"/>
    </source>
</evidence>
<evidence type="ECO:0008006" key="4">
    <source>
        <dbReference type="Google" id="ProtNLM"/>
    </source>
</evidence>
<keyword evidence="1" id="KW-0732">Signal</keyword>
<sequence>MKILYSVLVLLIPLLSRAEDPLADMVERRKTIIKSYDVSASDMLTVDNQFGQVSVGLWDKSEIRVEISVVAGASTDAKAQSFLDAVEIEDKRAGNQISVRTSFGQNSLSNWNFNGWRKSGDRNYVKINYNVMMPRRNALSVRNKFGNTNIPTFHAPLTVHSRYGTFTADDLTNNDTDLNIAYGKAAIRVVDQAKLDVAYADLELDKANILTVVNKFGKMRIGDVGKLNADIDYSGAQIGTLRESGKIRLSFSGGFRIDQLPKTADNVNIESSYSSVALPMASSGDYDFNVTVSYGNFNYTSSPALHFSLQPDDNNSRGPKLIKQYVGKVGAGTGTKVRVISKFGNVSFK</sequence>